<dbReference type="Pfam" id="PF13243">
    <property type="entry name" value="SQHop_cyclase_C"/>
    <property type="match status" value="1"/>
</dbReference>
<proteinExistence type="predicted"/>
<dbReference type="AlphaFoldDB" id="A0A540VJG1"/>
<dbReference type="SUPFAM" id="SSF48239">
    <property type="entry name" value="Terpenoid cyclases/Protein prenyltransferases"/>
    <property type="match status" value="2"/>
</dbReference>
<dbReference type="PANTHER" id="PTHR31739:SF25">
    <property type="entry name" value="(E,E)-GERANYLLINALOOL SYNTHASE"/>
    <property type="match status" value="1"/>
</dbReference>
<comment type="caution">
    <text evidence="2">The sequence shown here is derived from an EMBL/GenBank/DDBJ whole genome shotgun (WGS) entry which is preliminary data.</text>
</comment>
<dbReference type="GO" id="GO:0000287">
    <property type="term" value="F:magnesium ion binding"/>
    <property type="evidence" value="ECO:0007669"/>
    <property type="project" value="TreeGrafter"/>
</dbReference>
<dbReference type="Gene3D" id="1.50.10.160">
    <property type="match status" value="1"/>
</dbReference>
<reference evidence="2 3" key="1">
    <citation type="submission" date="2019-06" db="EMBL/GenBank/DDBJ databases">
        <title>Genome sequence of Litorilinea aerophila BAA-2444.</title>
        <authorList>
            <person name="Maclea K.S."/>
            <person name="Maurais E.G."/>
            <person name="Iannazzi L.C."/>
        </authorList>
    </citation>
    <scope>NUCLEOTIDE SEQUENCE [LARGE SCALE GENOMIC DNA]</scope>
    <source>
        <strain evidence="2 3">ATCC BAA-2444</strain>
    </source>
</reference>
<evidence type="ECO:0000313" key="2">
    <source>
        <dbReference type="EMBL" id="TQE96909.1"/>
    </source>
</evidence>
<keyword evidence="3" id="KW-1185">Reference proteome</keyword>
<dbReference type="InterPro" id="IPR008930">
    <property type="entry name" value="Terpenoid_cyclase/PrenylTrfase"/>
</dbReference>
<evidence type="ECO:0000259" key="1">
    <source>
        <dbReference type="Pfam" id="PF13243"/>
    </source>
</evidence>
<accession>A0A540VJG1</accession>
<dbReference type="InterPro" id="IPR032696">
    <property type="entry name" value="SQ_cyclase_C"/>
</dbReference>
<dbReference type="PANTHER" id="PTHR31739">
    <property type="entry name" value="ENT-COPALYL DIPHOSPHATE SYNTHASE, CHLOROPLASTIC"/>
    <property type="match status" value="1"/>
</dbReference>
<sequence length="519" mass="57979">MGHTVDEIRSELYALIRDLGKDGGLVSPSVYDTAQVLRFYPPKEGVDPALDWIISRQRADGGWGDPAVPLTRDVPTLAAVLALHQYRGQERSTQERIEAALTFLEHQQVYWQDPPIDALAVATELVLPRLLDEARHAGLPVSADWYRSLQPLRQMKLQRLQGRRLRAGDAPLYSWEALQTGFSVELLDSTGGVGHSPAATAAWLREATREGISQEICRIAEGYLHQANRATLCDIPGVMPTVWPISTFELSYGLMSLEITGALPHLERFDGVLMQVERLKDGLQARNGVGISPAFVVDVDLTAAGLAAIAHMKGQVSCDALSQFCVDDHYYTFVNELNPSVLSNAHAVYALACSGHSATPTVQFLLKQQQPEGHWLADKWHSSWRYTTLEVAVALIEHGHVAVLDKTAHYFALDQHPDGGWGMGEESSTVETVFSTTALYQINRALKKTQTIPMDAMYAGQQWLLKRYRPHTFLQHDYWMGKELYSPYRVDRIYELGAIFAIVMQQEMTLQEKGVQSWT</sequence>
<dbReference type="CDD" id="cd00688">
    <property type="entry name" value="ISOPREN_C2_like"/>
    <property type="match status" value="1"/>
</dbReference>
<dbReference type="InterPro" id="IPR050148">
    <property type="entry name" value="Terpene_synthase-like"/>
</dbReference>
<gene>
    <name evidence="2" type="ORF">FKZ61_04500</name>
</gene>
<feature type="domain" description="Squalene cyclase C-terminal" evidence="1">
    <location>
        <begin position="356"/>
        <end position="477"/>
    </location>
</feature>
<protein>
    <recommendedName>
        <fullName evidence="1">Squalene cyclase C-terminal domain-containing protein</fullName>
    </recommendedName>
</protein>
<dbReference type="Gene3D" id="1.50.10.20">
    <property type="match status" value="1"/>
</dbReference>
<organism evidence="2 3">
    <name type="scientific">Litorilinea aerophila</name>
    <dbReference type="NCBI Taxonomy" id="1204385"/>
    <lineage>
        <taxon>Bacteria</taxon>
        <taxon>Bacillati</taxon>
        <taxon>Chloroflexota</taxon>
        <taxon>Caldilineae</taxon>
        <taxon>Caldilineales</taxon>
        <taxon>Caldilineaceae</taxon>
        <taxon>Litorilinea</taxon>
    </lineage>
</organism>
<dbReference type="GO" id="GO:0010333">
    <property type="term" value="F:terpene synthase activity"/>
    <property type="evidence" value="ECO:0007669"/>
    <property type="project" value="InterPro"/>
</dbReference>
<dbReference type="InParanoid" id="A0A540VJG1"/>
<dbReference type="EMBL" id="VIGC01000005">
    <property type="protein sequence ID" value="TQE96909.1"/>
    <property type="molecule type" value="Genomic_DNA"/>
</dbReference>
<dbReference type="OrthoDB" id="158231at2"/>
<dbReference type="GO" id="GO:0016102">
    <property type="term" value="P:diterpenoid biosynthetic process"/>
    <property type="evidence" value="ECO:0007669"/>
    <property type="project" value="TreeGrafter"/>
</dbReference>
<evidence type="ECO:0000313" key="3">
    <source>
        <dbReference type="Proteomes" id="UP000317371"/>
    </source>
</evidence>
<dbReference type="RefSeq" id="WP_141608894.1">
    <property type="nucleotide sequence ID" value="NZ_VIGC02000005.1"/>
</dbReference>
<name>A0A540VJG1_9CHLR</name>
<dbReference type="Proteomes" id="UP000317371">
    <property type="component" value="Unassembled WGS sequence"/>
</dbReference>